<organism evidence="1 2">
    <name type="scientific">Mangrovihabitans endophyticus</name>
    <dbReference type="NCBI Taxonomy" id="1751298"/>
    <lineage>
        <taxon>Bacteria</taxon>
        <taxon>Bacillati</taxon>
        <taxon>Actinomycetota</taxon>
        <taxon>Actinomycetes</taxon>
        <taxon>Micromonosporales</taxon>
        <taxon>Micromonosporaceae</taxon>
        <taxon>Mangrovihabitans</taxon>
    </lineage>
</organism>
<gene>
    <name evidence="1" type="ORF">GCM10012284_59670</name>
</gene>
<reference evidence="1" key="1">
    <citation type="journal article" date="2014" name="Int. J. Syst. Evol. Microbiol.">
        <title>Complete genome sequence of Corynebacterium casei LMG S-19264T (=DSM 44701T), isolated from a smear-ripened cheese.</title>
        <authorList>
            <consortium name="US DOE Joint Genome Institute (JGI-PGF)"/>
            <person name="Walter F."/>
            <person name="Albersmeier A."/>
            <person name="Kalinowski J."/>
            <person name="Ruckert C."/>
        </authorList>
    </citation>
    <scope>NUCLEOTIDE SEQUENCE</scope>
    <source>
        <strain evidence="1">CGMCC 4.7299</strain>
    </source>
</reference>
<evidence type="ECO:0008006" key="3">
    <source>
        <dbReference type="Google" id="ProtNLM"/>
    </source>
</evidence>
<dbReference type="AlphaFoldDB" id="A0A8J3C5B6"/>
<evidence type="ECO:0000313" key="2">
    <source>
        <dbReference type="Proteomes" id="UP000656042"/>
    </source>
</evidence>
<keyword evidence="2" id="KW-1185">Reference proteome</keyword>
<accession>A0A8J3C5B6</accession>
<proteinExistence type="predicted"/>
<protein>
    <recommendedName>
        <fullName evidence="3">3-keto-disaccharide hydrolase domain-containing protein</fullName>
    </recommendedName>
</protein>
<comment type="caution">
    <text evidence="1">The sequence shown here is derived from an EMBL/GenBank/DDBJ whole genome shotgun (WGS) entry which is preliminary data.</text>
</comment>
<dbReference type="Gene3D" id="2.60.120.560">
    <property type="entry name" value="Exo-inulinase, domain 1"/>
    <property type="match status" value="1"/>
</dbReference>
<reference evidence="1" key="2">
    <citation type="submission" date="2020-09" db="EMBL/GenBank/DDBJ databases">
        <authorList>
            <person name="Sun Q."/>
            <person name="Zhou Y."/>
        </authorList>
    </citation>
    <scope>NUCLEOTIDE SEQUENCE</scope>
    <source>
        <strain evidence="1">CGMCC 4.7299</strain>
    </source>
</reference>
<evidence type="ECO:0000313" key="1">
    <source>
        <dbReference type="EMBL" id="GGL17150.1"/>
    </source>
</evidence>
<name>A0A8J3C5B6_9ACTN</name>
<sequence>MKARAAAVVGEIRQWWSGPASGVLLAGEGASPRLSWRQWTILVAVATVAVTAQVAWWSRPHPFQPSFGDSGLITNELLERHPDVPGVRRSDDWVLTSGSLFADDGMGYSGRPDDGQPDALSGQANDSAVFRAVSRRRDFADVRVRLRVRIDSLVSTARTPEQDYDGLHLFLRYRSPQELYVVSLQRRDGTVAIKRKIPGGPSNGGSYQELAGAELPLRHEWLNVEARVRDAEDGSTRFVVRVDGQQVLSATDASPRRLAGPGGVGLRGDNAEFHFADFIAEPIDS</sequence>
<dbReference type="RefSeq" id="WP_229716286.1">
    <property type="nucleotide sequence ID" value="NZ_BMMX01000055.1"/>
</dbReference>
<dbReference type="EMBL" id="BMMX01000055">
    <property type="protein sequence ID" value="GGL17150.1"/>
    <property type="molecule type" value="Genomic_DNA"/>
</dbReference>
<dbReference type="Proteomes" id="UP000656042">
    <property type="component" value="Unassembled WGS sequence"/>
</dbReference>